<dbReference type="Pfam" id="PF03471">
    <property type="entry name" value="CorC_HlyC"/>
    <property type="match status" value="1"/>
</dbReference>
<evidence type="ECO:0000259" key="13">
    <source>
        <dbReference type="PROSITE" id="PS51846"/>
    </source>
</evidence>
<evidence type="ECO:0000256" key="5">
    <source>
        <dbReference type="ARBA" id="ARBA00022737"/>
    </source>
</evidence>
<proteinExistence type="inferred from homology"/>
<evidence type="ECO:0000256" key="3">
    <source>
        <dbReference type="ARBA" id="ARBA00022475"/>
    </source>
</evidence>
<evidence type="ECO:0000256" key="4">
    <source>
        <dbReference type="ARBA" id="ARBA00022692"/>
    </source>
</evidence>
<sequence>MSSELWGIAIGVLLTIGTGFFVASEFALVNLNRSDLERRQAQGEKGLKFTISALRVTSTHLSSAQLGITLTTLLAGFTFEPAISSLLRDPLGSIGIPSALIPGIGAVVAIVLATLFSMIIGELVPKNFALAVPLATAKIVVPFQLAFTFLLKPVILFFNGTANRVIRSFGIEPKEELSAARSAEELGYLIRRSATEGLLDAGDADMLHRTLTFSARTADAVMTPRVRVEALPSTATVQDVVDTALETGHSRFPVYGEDIDDVIGIAHVKAAFAVADERRATAPITSITSELLRVPETAGADTLLGMLRGRGYQIAVVVDEHGGTAGIVTLEDLIEELLGELLDEHDNPDLLNDDVVRDGNTVVFNAALRPDELWARAEIRVPEDDEYDTVAGFFLTALERIPEVGESVDITGGTLVVEAMSGARLDRLRYVPLAAADGDPHPEITTTRMTTTEHTR</sequence>
<feature type="domain" description="CBS" evidence="12">
    <location>
        <begin position="222"/>
        <end position="281"/>
    </location>
</feature>
<accession>A0ABW3TNZ8</accession>
<dbReference type="SUPFAM" id="SSF54631">
    <property type="entry name" value="CBS-domain pair"/>
    <property type="match status" value="1"/>
</dbReference>
<dbReference type="InterPro" id="IPR051676">
    <property type="entry name" value="UPF0053_domain"/>
</dbReference>
<keyword evidence="15" id="KW-1185">Reference proteome</keyword>
<dbReference type="Gene3D" id="3.30.465.10">
    <property type="match status" value="1"/>
</dbReference>
<protein>
    <submittedName>
        <fullName evidence="14">Hemolysin family protein</fullName>
    </submittedName>
</protein>
<dbReference type="InterPro" id="IPR000644">
    <property type="entry name" value="CBS_dom"/>
</dbReference>
<reference evidence="15" key="1">
    <citation type="journal article" date="2019" name="Int. J. Syst. Evol. Microbiol.">
        <title>The Global Catalogue of Microorganisms (GCM) 10K type strain sequencing project: providing services to taxonomists for standard genome sequencing and annotation.</title>
        <authorList>
            <consortium name="The Broad Institute Genomics Platform"/>
            <consortium name="The Broad Institute Genome Sequencing Center for Infectious Disease"/>
            <person name="Wu L."/>
            <person name="Ma J."/>
        </authorList>
    </citation>
    <scope>NUCLEOTIDE SEQUENCE [LARGE SCALE GENOMIC DNA]</scope>
    <source>
        <strain evidence="15">CCUG 50213</strain>
    </source>
</reference>
<evidence type="ECO:0000313" key="15">
    <source>
        <dbReference type="Proteomes" id="UP001597181"/>
    </source>
</evidence>
<dbReference type="InterPro" id="IPR046342">
    <property type="entry name" value="CBS_dom_sf"/>
</dbReference>
<dbReference type="InterPro" id="IPR002550">
    <property type="entry name" value="CNNM"/>
</dbReference>
<comment type="subcellular location">
    <subcellularLocation>
        <location evidence="1">Cell membrane</location>
        <topology evidence="1">Multi-pass membrane protein</topology>
    </subcellularLocation>
</comment>
<dbReference type="InterPro" id="IPR036318">
    <property type="entry name" value="FAD-bd_PCMH-like_sf"/>
</dbReference>
<feature type="transmembrane region" description="Helical" evidence="11">
    <location>
        <begin position="99"/>
        <end position="121"/>
    </location>
</feature>
<evidence type="ECO:0000256" key="6">
    <source>
        <dbReference type="ARBA" id="ARBA00022989"/>
    </source>
</evidence>
<dbReference type="Gene3D" id="3.10.580.10">
    <property type="entry name" value="CBS-domain"/>
    <property type="match status" value="1"/>
</dbReference>
<dbReference type="InterPro" id="IPR044751">
    <property type="entry name" value="Ion_transp-like_CBS"/>
</dbReference>
<dbReference type="RefSeq" id="WP_343961030.1">
    <property type="nucleotide sequence ID" value="NZ_BAAAKZ010000010.1"/>
</dbReference>
<dbReference type="PROSITE" id="PS51371">
    <property type="entry name" value="CBS"/>
    <property type="match status" value="2"/>
</dbReference>
<evidence type="ECO:0000256" key="10">
    <source>
        <dbReference type="PROSITE-ProRule" id="PRU01193"/>
    </source>
</evidence>
<evidence type="ECO:0000256" key="8">
    <source>
        <dbReference type="ARBA" id="ARBA00023136"/>
    </source>
</evidence>
<dbReference type="CDD" id="cd04590">
    <property type="entry name" value="CBS_pair_CorC_HlyC_assoc"/>
    <property type="match status" value="1"/>
</dbReference>
<keyword evidence="6 10" id="KW-1133">Transmembrane helix</keyword>
<evidence type="ECO:0000256" key="9">
    <source>
        <dbReference type="PROSITE-ProRule" id="PRU00703"/>
    </source>
</evidence>
<name>A0ABW3TNZ8_9MICO</name>
<evidence type="ECO:0000256" key="11">
    <source>
        <dbReference type="SAM" id="Phobius"/>
    </source>
</evidence>
<feature type="domain" description="CNNM transmembrane" evidence="13">
    <location>
        <begin position="1"/>
        <end position="203"/>
    </location>
</feature>
<dbReference type="PROSITE" id="PS51846">
    <property type="entry name" value="CNNM"/>
    <property type="match status" value="1"/>
</dbReference>
<evidence type="ECO:0000256" key="2">
    <source>
        <dbReference type="ARBA" id="ARBA00006337"/>
    </source>
</evidence>
<dbReference type="EMBL" id="JBHTLY010000004">
    <property type="protein sequence ID" value="MFD1202305.1"/>
    <property type="molecule type" value="Genomic_DNA"/>
</dbReference>
<dbReference type="Pfam" id="PF00571">
    <property type="entry name" value="CBS"/>
    <property type="match status" value="2"/>
</dbReference>
<dbReference type="InterPro" id="IPR005170">
    <property type="entry name" value="Transptr-assoc_dom"/>
</dbReference>
<feature type="domain" description="CBS" evidence="12">
    <location>
        <begin position="287"/>
        <end position="344"/>
    </location>
</feature>
<comment type="similarity">
    <text evidence="2">Belongs to the UPF0053 family.</text>
</comment>
<keyword evidence="3" id="KW-1003">Cell membrane</keyword>
<keyword evidence="4 10" id="KW-0812">Transmembrane</keyword>
<gene>
    <name evidence="14" type="ORF">ACFQ3U_10420</name>
</gene>
<dbReference type="SMART" id="SM01091">
    <property type="entry name" value="CorC_HlyC"/>
    <property type="match status" value="1"/>
</dbReference>
<evidence type="ECO:0000259" key="12">
    <source>
        <dbReference type="PROSITE" id="PS51371"/>
    </source>
</evidence>
<dbReference type="PANTHER" id="PTHR43099:SF6">
    <property type="entry name" value="UPF0053 PROTEIN RV1842C"/>
    <property type="match status" value="1"/>
</dbReference>
<dbReference type="PANTHER" id="PTHR43099">
    <property type="entry name" value="UPF0053 PROTEIN YRKA"/>
    <property type="match status" value="1"/>
</dbReference>
<feature type="transmembrane region" description="Helical" evidence="11">
    <location>
        <begin position="6"/>
        <end position="31"/>
    </location>
</feature>
<keyword evidence="8 10" id="KW-0472">Membrane</keyword>
<feature type="transmembrane region" description="Helical" evidence="11">
    <location>
        <begin position="52"/>
        <end position="79"/>
    </location>
</feature>
<feature type="transmembrane region" description="Helical" evidence="11">
    <location>
        <begin position="128"/>
        <end position="151"/>
    </location>
</feature>
<organism evidence="14 15">
    <name type="scientific">Leucobacter albus</name>
    <dbReference type="NCBI Taxonomy" id="272210"/>
    <lineage>
        <taxon>Bacteria</taxon>
        <taxon>Bacillati</taxon>
        <taxon>Actinomycetota</taxon>
        <taxon>Actinomycetes</taxon>
        <taxon>Micrococcales</taxon>
        <taxon>Microbacteriaceae</taxon>
        <taxon>Leucobacter</taxon>
    </lineage>
</organism>
<dbReference type="SUPFAM" id="SSF56176">
    <property type="entry name" value="FAD-binding/transporter-associated domain-like"/>
    <property type="match status" value="1"/>
</dbReference>
<evidence type="ECO:0000256" key="7">
    <source>
        <dbReference type="ARBA" id="ARBA00023122"/>
    </source>
</evidence>
<comment type="caution">
    <text evidence="14">The sequence shown here is derived from an EMBL/GenBank/DDBJ whole genome shotgun (WGS) entry which is preliminary data.</text>
</comment>
<keyword evidence="5" id="KW-0677">Repeat</keyword>
<dbReference type="InterPro" id="IPR016169">
    <property type="entry name" value="FAD-bd_PCMH_sub2"/>
</dbReference>
<evidence type="ECO:0000256" key="1">
    <source>
        <dbReference type="ARBA" id="ARBA00004651"/>
    </source>
</evidence>
<dbReference type="Proteomes" id="UP001597181">
    <property type="component" value="Unassembled WGS sequence"/>
</dbReference>
<dbReference type="Pfam" id="PF01595">
    <property type="entry name" value="CNNM"/>
    <property type="match status" value="1"/>
</dbReference>
<keyword evidence="7 9" id="KW-0129">CBS domain</keyword>
<evidence type="ECO:0000313" key="14">
    <source>
        <dbReference type="EMBL" id="MFD1202305.1"/>
    </source>
</evidence>